<evidence type="ECO:0000313" key="1">
    <source>
        <dbReference type="EMBL" id="KAH6933685.1"/>
    </source>
</evidence>
<organism evidence="1 2">
    <name type="scientific">Hyalomma asiaticum</name>
    <name type="common">Tick</name>
    <dbReference type="NCBI Taxonomy" id="266040"/>
    <lineage>
        <taxon>Eukaryota</taxon>
        <taxon>Metazoa</taxon>
        <taxon>Ecdysozoa</taxon>
        <taxon>Arthropoda</taxon>
        <taxon>Chelicerata</taxon>
        <taxon>Arachnida</taxon>
        <taxon>Acari</taxon>
        <taxon>Parasitiformes</taxon>
        <taxon>Ixodida</taxon>
        <taxon>Ixodoidea</taxon>
        <taxon>Ixodidae</taxon>
        <taxon>Hyalomminae</taxon>
        <taxon>Hyalomma</taxon>
    </lineage>
</organism>
<reference evidence="1" key="1">
    <citation type="submission" date="2020-05" db="EMBL/GenBank/DDBJ databases">
        <title>Large-scale comparative analyses of tick genomes elucidate their genetic diversity and vector capacities.</title>
        <authorList>
            <person name="Jia N."/>
            <person name="Wang J."/>
            <person name="Shi W."/>
            <person name="Du L."/>
            <person name="Sun Y."/>
            <person name="Zhan W."/>
            <person name="Jiang J."/>
            <person name="Wang Q."/>
            <person name="Zhang B."/>
            <person name="Ji P."/>
            <person name="Sakyi L.B."/>
            <person name="Cui X."/>
            <person name="Yuan T."/>
            <person name="Jiang B."/>
            <person name="Yang W."/>
            <person name="Lam T.T.-Y."/>
            <person name="Chang Q."/>
            <person name="Ding S."/>
            <person name="Wang X."/>
            <person name="Zhu J."/>
            <person name="Ruan X."/>
            <person name="Zhao L."/>
            <person name="Wei J."/>
            <person name="Que T."/>
            <person name="Du C."/>
            <person name="Cheng J."/>
            <person name="Dai P."/>
            <person name="Han X."/>
            <person name="Huang E."/>
            <person name="Gao Y."/>
            <person name="Liu J."/>
            <person name="Shao H."/>
            <person name="Ye R."/>
            <person name="Li L."/>
            <person name="Wei W."/>
            <person name="Wang X."/>
            <person name="Wang C."/>
            <person name="Yang T."/>
            <person name="Huo Q."/>
            <person name="Li W."/>
            <person name="Guo W."/>
            <person name="Chen H."/>
            <person name="Zhou L."/>
            <person name="Ni X."/>
            <person name="Tian J."/>
            <person name="Zhou Y."/>
            <person name="Sheng Y."/>
            <person name="Liu T."/>
            <person name="Pan Y."/>
            <person name="Xia L."/>
            <person name="Li J."/>
            <person name="Zhao F."/>
            <person name="Cao W."/>
        </authorList>
    </citation>
    <scope>NUCLEOTIDE SEQUENCE</scope>
    <source>
        <strain evidence="1">Hyas-2018</strain>
    </source>
</reference>
<accession>A0ACB7SG64</accession>
<dbReference type="Proteomes" id="UP000821845">
    <property type="component" value="Chromosome 4"/>
</dbReference>
<comment type="caution">
    <text evidence="1">The sequence shown here is derived from an EMBL/GenBank/DDBJ whole genome shotgun (WGS) entry which is preliminary data.</text>
</comment>
<name>A0ACB7SG64_HYAAI</name>
<evidence type="ECO:0000313" key="2">
    <source>
        <dbReference type="Proteomes" id="UP000821845"/>
    </source>
</evidence>
<sequence>MEEASEEQPLTCESCLNAIEDDEYLQALRKVWHTDCFRCSVCDVLLSSWYFEKDGMLFCKSDYLSNYSEVCQNCSEIITGPVMVAGDHKFHPECFCCASCNAFIGDGDAYALVERSKLYCGLCYRHHMQPLTQHSALTGPQPHSIQLLEIPASGGARSIKLGSPCLGRHGVHITDLDVSPDLMALHIGDKILEVNGTPLSSQSLEEVEELIKSTNKVLHLTIEHDPSNVSRCPLLCPPRRKALSDKERRYKRKDEGTVGTSGTRSRQLKRSSGGRERSSSLPRLLVSDSAACGSQPSYDLSRTKSFRIEPKNQRIFRASDLVQGKLLGKGFFGQVYLVTHRETGEAMVVKELHRLDEEAQRNFLKEVAVLRSLHHENVLRFIGVLYRDKRLHLVTEYVSGGSLRSLLHDSSEPLPWLQRLRLARDIAAGMCYLHSMNIIHRDLNSHNCLVKEDRTVVVADFGLARVMSDPSVAGVGRRSSSTSAKRTSSGGVGAGSKRPERKKRYTVVGNPYWMAPEMMTGKLYDEKVDLFSFGIVLCEIIGRVQADPDYLPRSNDFGLNTVVFKEKFCASCPEPFYRIAFLCCDVDPEKRPPFELLQKWLEGISLHLIVDSPLPKELMRDIVNYQGVVVTTTDTTPESMTPPECRRSPLRTISEQALDSPRSSLELV</sequence>
<proteinExistence type="predicted"/>
<protein>
    <submittedName>
        <fullName evidence="1">Uncharacterized protein</fullName>
    </submittedName>
</protein>
<keyword evidence="2" id="KW-1185">Reference proteome</keyword>
<gene>
    <name evidence="1" type="ORF">HPB50_017643</name>
</gene>
<dbReference type="EMBL" id="CM023484">
    <property type="protein sequence ID" value="KAH6933685.1"/>
    <property type="molecule type" value="Genomic_DNA"/>
</dbReference>